<gene>
    <name evidence="3" type="ORF">SAMN05192534_10937</name>
</gene>
<evidence type="ECO:0000313" key="3">
    <source>
        <dbReference type="EMBL" id="SDH67677.1"/>
    </source>
</evidence>
<dbReference type="Proteomes" id="UP000199163">
    <property type="component" value="Unassembled WGS sequence"/>
</dbReference>
<keyword evidence="1" id="KW-1133">Transmembrane helix</keyword>
<organism evidence="3 4">
    <name type="scientific">Alteribacillus persepolensis</name>
    <dbReference type="NCBI Taxonomy" id="568899"/>
    <lineage>
        <taxon>Bacteria</taxon>
        <taxon>Bacillati</taxon>
        <taxon>Bacillota</taxon>
        <taxon>Bacilli</taxon>
        <taxon>Bacillales</taxon>
        <taxon>Bacillaceae</taxon>
        <taxon>Alteribacillus</taxon>
    </lineage>
</organism>
<dbReference type="STRING" id="568899.SAMN05192534_10937"/>
<reference evidence="3 4" key="1">
    <citation type="submission" date="2016-10" db="EMBL/GenBank/DDBJ databases">
        <authorList>
            <person name="de Groot N.N."/>
        </authorList>
    </citation>
    <scope>NUCLEOTIDE SEQUENCE [LARGE SCALE GENOMIC DNA]</scope>
    <source>
        <strain evidence="3 4">DSM 21632</strain>
    </source>
</reference>
<evidence type="ECO:0000259" key="2">
    <source>
        <dbReference type="Pfam" id="PF00487"/>
    </source>
</evidence>
<dbReference type="RefSeq" id="WP_091273127.1">
    <property type="nucleotide sequence ID" value="NZ_FNDK01000009.1"/>
</dbReference>
<feature type="transmembrane region" description="Helical" evidence="1">
    <location>
        <begin position="54"/>
        <end position="71"/>
    </location>
</feature>
<evidence type="ECO:0000313" key="4">
    <source>
        <dbReference type="Proteomes" id="UP000199163"/>
    </source>
</evidence>
<dbReference type="PANTHER" id="PTHR19353">
    <property type="entry name" value="FATTY ACID DESATURASE 2"/>
    <property type="match status" value="1"/>
</dbReference>
<dbReference type="EMBL" id="FNDK01000009">
    <property type="protein sequence ID" value="SDH67677.1"/>
    <property type="molecule type" value="Genomic_DNA"/>
</dbReference>
<dbReference type="AlphaFoldDB" id="A0A1G8ECT2"/>
<evidence type="ECO:0000256" key="1">
    <source>
        <dbReference type="SAM" id="Phobius"/>
    </source>
</evidence>
<dbReference type="CDD" id="cd03510">
    <property type="entry name" value="Rhizobitoxine-FADS-like"/>
    <property type="match status" value="1"/>
</dbReference>
<feature type="transmembrane region" description="Helical" evidence="1">
    <location>
        <begin position="28"/>
        <end position="48"/>
    </location>
</feature>
<feature type="domain" description="Fatty acid desaturase" evidence="2">
    <location>
        <begin position="52"/>
        <end position="286"/>
    </location>
</feature>
<dbReference type="InterPro" id="IPR005804">
    <property type="entry name" value="FA_desaturase_dom"/>
</dbReference>
<proteinExistence type="predicted"/>
<accession>A0A1G8ECT2</accession>
<feature type="transmembrane region" description="Helical" evidence="1">
    <location>
        <begin position="187"/>
        <end position="212"/>
    </location>
</feature>
<dbReference type="GO" id="GO:0016717">
    <property type="term" value="F:oxidoreductase activity, acting on paired donors, with oxidation of a pair of donors resulting in the reduction of molecular oxygen to two molecules of water"/>
    <property type="evidence" value="ECO:0007669"/>
    <property type="project" value="TreeGrafter"/>
</dbReference>
<keyword evidence="1" id="KW-0472">Membrane</keyword>
<feature type="transmembrane region" description="Helical" evidence="1">
    <location>
        <begin position="92"/>
        <end position="109"/>
    </location>
</feature>
<keyword evidence="1" id="KW-0812">Transmembrane</keyword>
<dbReference type="GO" id="GO:0016020">
    <property type="term" value="C:membrane"/>
    <property type="evidence" value="ECO:0007669"/>
    <property type="project" value="TreeGrafter"/>
</dbReference>
<dbReference type="PANTHER" id="PTHR19353:SF19">
    <property type="entry name" value="DELTA(5) FATTY ACID DESATURASE C-RELATED"/>
    <property type="match status" value="1"/>
</dbReference>
<sequence>MENFKIQKAQFSKRIKEELRPLHKKNNWFNAFSLTYDWSIIFASVIFVKMYPSWWTYLIAIALIGSRMRAFDNLMHESSHGLLFKNRKLNKWVACIFAAFPVFTSYTAYCTSHYKHHRHLWHSEKDPDTKRYSLIGLDKPQTSLRTFVKKHIIKPLTLTHVPKYVFGTLHVNILSKEEPKIETFVKIFFWLGIVSTSILFHFWLDLILFWLVPLLTTFQIFRYWAEMAEHSGLKSAQELYASRNTFGNPLERFFLHPHHDNYHLVHHLFPAIPHYNLKKAHLVLMKDKEYREAHHCTGFFKSFLPGVASVIEDICGKYILRR</sequence>
<protein>
    <submittedName>
        <fullName evidence="3">Fatty acid desaturase</fullName>
    </submittedName>
</protein>
<dbReference type="GO" id="GO:0008610">
    <property type="term" value="P:lipid biosynthetic process"/>
    <property type="evidence" value="ECO:0007669"/>
    <property type="project" value="UniProtKB-ARBA"/>
</dbReference>
<dbReference type="OrthoDB" id="9792534at2"/>
<name>A0A1G8ECT2_9BACI</name>
<dbReference type="InterPro" id="IPR012171">
    <property type="entry name" value="Fatty_acid_desaturase"/>
</dbReference>
<keyword evidence="4" id="KW-1185">Reference proteome</keyword>
<dbReference type="Pfam" id="PF00487">
    <property type="entry name" value="FA_desaturase"/>
    <property type="match status" value="1"/>
</dbReference>